<evidence type="ECO:0000256" key="10">
    <source>
        <dbReference type="ARBA" id="ARBA00023004"/>
    </source>
</evidence>
<dbReference type="RefSeq" id="WP_238745516.1">
    <property type="nucleotide sequence ID" value="NZ_JAKOOW010000006.1"/>
</dbReference>
<gene>
    <name evidence="14" type="primary">sdhC</name>
    <name evidence="14" type="ORF">MB824_02105</name>
</gene>
<sequence length="127" mass="13899">MQTKNRPVFLDLRVLSRHLPIPGIVSIMHRISGVLLFFALPALLALLHGSLSSGDTFATYKAWGGNPLIKLMLWGLLWGFMHHLCAGIRFLLIDADKGVQLQPARKSAKAVLVCGFVSALILGVALW</sequence>
<comment type="function">
    <text evidence="2">Membrane-anchoring subunit of succinate dehydrogenase (SDH).</text>
</comment>
<evidence type="ECO:0000256" key="8">
    <source>
        <dbReference type="ARBA" id="ARBA00022723"/>
    </source>
</evidence>
<evidence type="ECO:0000256" key="11">
    <source>
        <dbReference type="ARBA" id="ARBA00023136"/>
    </source>
</evidence>
<accession>A0ABS9NKH8</accession>
<evidence type="ECO:0000256" key="9">
    <source>
        <dbReference type="ARBA" id="ARBA00022989"/>
    </source>
</evidence>
<dbReference type="PIRSF" id="PIRSF000178">
    <property type="entry name" value="SDH_cyt_b560"/>
    <property type="match status" value="1"/>
</dbReference>
<evidence type="ECO:0000256" key="1">
    <source>
        <dbReference type="ARBA" id="ARBA00001971"/>
    </source>
</evidence>
<comment type="cofactor">
    <cofactor evidence="1">
        <name>heme</name>
        <dbReference type="ChEBI" id="CHEBI:30413"/>
    </cofactor>
</comment>
<dbReference type="InterPro" id="IPR000701">
    <property type="entry name" value="SuccDH_FuR_B_TM-su"/>
</dbReference>
<dbReference type="InterPro" id="IPR034804">
    <property type="entry name" value="SQR/QFR_C/D"/>
</dbReference>
<evidence type="ECO:0000256" key="7">
    <source>
        <dbReference type="ARBA" id="ARBA00022692"/>
    </source>
</evidence>
<comment type="caution">
    <text evidence="14">The sequence shown here is derived from an EMBL/GenBank/DDBJ whole genome shotgun (WGS) entry which is preliminary data.</text>
</comment>
<evidence type="ECO:0000256" key="2">
    <source>
        <dbReference type="ARBA" id="ARBA00004050"/>
    </source>
</evidence>
<evidence type="ECO:0000256" key="6">
    <source>
        <dbReference type="ARBA" id="ARBA00022617"/>
    </source>
</evidence>
<feature type="transmembrane region" description="Helical" evidence="13">
    <location>
        <begin position="107"/>
        <end position="126"/>
    </location>
</feature>
<dbReference type="CDD" id="cd03499">
    <property type="entry name" value="SQR_TypeC_SdhC"/>
    <property type="match status" value="1"/>
</dbReference>
<comment type="subunit">
    <text evidence="12">Part of an enzyme complex containing four subunits: a flavoprotein, an iron-sulfur protein, plus two membrane-anchoring proteins, SdhC and SdhD. The complex can form homotrimers.</text>
</comment>
<name>A0ABS9NKH8_9NEIS</name>
<feature type="transmembrane region" description="Helical" evidence="13">
    <location>
        <begin position="71"/>
        <end position="95"/>
    </location>
</feature>
<evidence type="ECO:0000256" key="4">
    <source>
        <dbReference type="ARBA" id="ARBA00007244"/>
    </source>
</evidence>
<feature type="transmembrane region" description="Helical" evidence="13">
    <location>
        <begin position="31"/>
        <end position="51"/>
    </location>
</feature>
<dbReference type="Gene3D" id="1.20.1300.10">
    <property type="entry name" value="Fumarate reductase/succinate dehydrogenase, transmembrane subunit"/>
    <property type="match status" value="1"/>
</dbReference>
<evidence type="ECO:0000313" key="14">
    <source>
        <dbReference type="EMBL" id="MCG6503292.1"/>
    </source>
</evidence>
<evidence type="ECO:0000313" key="15">
    <source>
        <dbReference type="Proteomes" id="UP001298424"/>
    </source>
</evidence>
<comment type="similarity">
    <text evidence="4">Belongs to the cytochrome b560 family.</text>
</comment>
<dbReference type="SUPFAM" id="SSF81343">
    <property type="entry name" value="Fumarate reductase respiratory complex transmembrane subunits"/>
    <property type="match status" value="1"/>
</dbReference>
<evidence type="ECO:0000256" key="3">
    <source>
        <dbReference type="ARBA" id="ARBA00004370"/>
    </source>
</evidence>
<dbReference type="EMBL" id="JAKOOW010000006">
    <property type="protein sequence ID" value="MCG6503292.1"/>
    <property type="molecule type" value="Genomic_DNA"/>
</dbReference>
<dbReference type="InterPro" id="IPR014314">
    <property type="entry name" value="Succ_DH_cytb556"/>
</dbReference>
<dbReference type="PANTHER" id="PTHR10978">
    <property type="entry name" value="SUCCINATE DEHYDROGENASE CYTOCHROME B560 SUBUNIT"/>
    <property type="match status" value="1"/>
</dbReference>
<keyword evidence="11 13" id="KW-0472">Membrane</keyword>
<evidence type="ECO:0000256" key="12">
    <source>
        <dbReference type="ARBA" id="ARBA00025912"/>
    </source>
</evidence>
<proteinExistence type="inferred from homology"/>
<keyword evidence="6" id="KW-0349">Heme</keyword>
<evidence type="ECO:0000256" key="5">
    <source>
        <dbReference type="ARBA" id="ARBA00020076"/>
    </source>
</evidence>
<evidence type="ECO:0000256" key="13">
    <source>
        <dbReference type="SAM" id="Phobius"/>
    </source>
</evidence>
<organism evidence="14 15">
    <name type="scientific">Kingella pumchi</name>
    <dbReference type="NCBI Taxonomy" id="2779506"/>
    <lineage>
        <taxon>Bacteria</taxon>
        <taxon>Pseudomonadati</taxon>
        <taxon>Pseudomonadota</taxon>
        <taxon>Betaproteobacteria</taxon>
        <taxon>Neisseriales</taxon>
        <taxon>Neisseriaceae</taxon>
        <taxon>Kingella</taxon>
    </lineage>
</organism>
<keyword evidence="8" id="KW-0479">Metal-binding</keyword>
<dbReference type="NCBIfam" id="TIGR02970">
    <property type="entry name" value="succ_dehyd_cytB"/>
    <property type="match status" value="1"/>
</dbReference>
<comment type="subcellular location">
    <subcellularLocation>
        <location evidence="3">Membrane</location>
    </subcellularLocation>
</comment>
<dbReference type="Proteomes" id="UP001298424">
    <property type="component" value="Unassembled WGS sequence"/>
</dbReference>
<keyword evidence="10" id="KW-0408">Iron</keyword>
<keyword evidence="7 13" id="KW-0812">Transmembrane</keyword>
<keyword evidence="9 13" id="KW-1133">Transmembrane helix</keyword>
<keyword evidence="15" id="KW-1185">Reference proteome</keyword>
<reference evidence="14 15" key="1">
    <citation type="submission" date="2022-02" db="EMBL/GenBank/DDBJ databases">
        <title>Genome sequence data of Kingella unionensis sp. nov. strain CICC 24913 (CCUG 75125).</title>
        <authorList>
            <person name="Xiao M."/>
        </authorList>
    </citation>
    <scope>NUCLEOTIDE SEQUENCE [LARGE SCALE GENOMIC DNA]</scope>
    <source>
        <strain evidence="14 15">CICC 24913</strain>
    </source>
</reference>
<dbReference type="Pfam" id="PF01127">
    <property type="entry name" value="Sdh_cyt"/>
    <property type="match status" value="1"/>
</dbReference>
<dbReference type="PANTHER" id="PTHR10978:SF5">
    <property type="entry name" value="SUCCINATE DEHYDROGENASE CYTOCHROME B560 SUBUNIT, MITOCHONDRIAL"/>
    <property type="match status" value="1"/>
</dbReference>
<protein>
    <recommendedName>
        <fullName evidence="5">Succinate dehydrogenase cytochrome b556 subunit</fullName>
    </recommendedName>
</protein>